<evidence type="ECO:0000256" key="4">
    <source>
        <dbReference type="ARBA" id="ARBA00023267"/>
    </source>
</evidence>
<reference evidence="8 9" key="1">
    <citation type="submission" date="2017-09" db="EMBL/GenBank/DDBJ databases">
        <title>Biodiversity and function of Thalassospira species in the particle-attached aromatic-hydrocarbon-degrading consortia from the surface seawater of the South China Sea.</title>
        <authorList>
            <person name="Dong C."/>
            <person name="Liu R."/>
            <person name="Shao Z."/>
        </authorList>
    </citation>
    <scope>NUCLEOTIDE SEQUENCE [LARGE SCALE GENOMIC DNA]</scope>
    <source>
        <strain evidence="8 9">CSC1P2</strain>
    </source>
</reference>
<dbReference type="CDD" id="cd16442">
    <property type="entry name" value="BPL"/>
    <property type="match status" value="1"/>
</dbReference>
<accession>A0A2N3KC49</accession>
<keyword evidence="4" id="KW-0092">Biotin</keyword>
<dbReference type="Gene3D" id="3.30.930.10">
    <property type="entry name" value="Bira Bifunctional Protein, Domain 2"/>
    <property type="match status" value="1"/>
</dbReference>
<keyword evidence="1 8" id="KW-0436">Ligase</keyword>
<dbReference type="PANTHER" id="PTHR12835">
    <property type="entry name" value="BIOTIN PROTEIN LIGASE"/>
    <property type="match status" value="1"/>
</dbReference>
<dbReference type="GO" id="GO:0004077">
    <property type="term" value="F:biotin--[biotin carboxyl-carrier protein] ligase activity"/>
    <property type="evidence" value="ECO:0007669"/>
    <property type="project" value="UniProtKB-EC"/>
</dbReference>
<protein>
    <recommendedName>
        <fullName evidence="5">biotin--[biotin carboxyl-carrier protein] ligase</fullName>
        <ecNumber evidence="5">6.3.4.15</ecNumber>
    </recommendedName>
</protein>
<dbReference type="PROSITE" id="PS51733">
    <property type="entry name" value="BPL_LPL_CATALYTIC"/>
    <property type="match status" value="1"/>
</dbReference>
<dbReference type="InterPro" id="IPR008988">
    <property type="entry name" value="Transcriptional_repressor_C"/>
</dbReference>
<dbReference type="InterPro" id="IPR004143">
    <property type="entry name" value="BPL_LPL_catalytic"/>
</dbReference>
<dbReference type="AlphaFoldDB" id="A0A2N3KC49"/>
<dbReference type="SUPFAM" id="SSF50037">
    <property type="entry name" value="C-terminal domain of transcriptional repressors"/>
    <property type="match status" value="1"/>
</dbReference>
<evidence type="ECO:0000313" key="8">
    <source>
        <dbReference type="EMBL" id="PKR48094.1"/>
    </source>
</evidence>
<dbReference type="RefSeq" id="WP_101271531.1">
    <property type="nucleotide sequence ID" value="NZ_NWTK01000024.1"/>
</dbReference>
<evidence type="ECO:0000256" key="1">
    <source>
        <dbReference type="ARBA" id="ARBA00022598"/>
    </source>
</evidence>
<keyword evidence="2" id="KW-0547">Nucleotide-binding</keyword>
<dbReference type="Pfam" id="PF03099">
    <property type="entry name" value="BPL_LplA_LipB"/>
    <property type="match status" value="1"/>
</dbReference>
<evidence type="ECO:0000259" key="7">
    <source>
        <dbReference type="PROSITE" id="PS51733"/>
    </source>
</evidence>
<dbReference type="EC" id="6.3.4.15" evidence="5"/>
<dbReference type="Proteomes" id="UP000233597">
    <property type="component" value="Unassembled WGS sequence"/>
</dbReference>
<evidence type="ECO:0000256" key="5">
    <source>
        <dbReference type="ARBA" id="ARBA00024227"/>
    </source>
</evidence>
<dbReference type="OrthoDB" id="9807064at2"/>
<sequence length="252" mass="27413">MTDPVVRLPDGYVLHFHEVIDSTNEEAKRLGDKGAPGGALILAARQLAGRGRRGREWKSPAGNLFLSLLLRPNCPLQESARLTFLAALAMAEAVDIVSNGEITPECKWPNDLMVGGRKLCGILLESASSHGRDTDYLVIGTGVNIAFHPDDVERPSTSFAALGVMIRIEDLVSAYISRFDDLYSAWQQDGFNAIRQAWLDRAYGFGQPIVARLSERTLTGTFVGLDQGGSLILKDDRGVDHVIGAGEVFFKS</sequence>
<dbReference type="SUPFAM" id="SSF55681">
    <property type="entry name" value="Class II aaRS and biotin synthetases"/>
    <property type="match status" value="1"/>
</dbReference>
<dbReference type="Gene3D" id="2.30.30.100">
    <property type="match status" value="1"/>
</dbReference>
<keyword evidence="3" id="KW-0067">ATP-binding</keyword>
<evidence type="ECO:0000256" key="3">
    <source>
        <dbReference type="ARBA" id="ARBA00022840"/>
    </source>
</evidence>
<dbReference type="InterPro" id="IPR045864">
    <property type="entry name" value="aa-tRNA-synth_II/BPL/LPL"/>
</dbReference>
<evidence type="ECO:0000256" key="6">
    <source>
        <dbReference type="ARBA" id="ARBA00047846"/>
    </source>
</evidence>
<dbReference type="GO" id="GO:0005524">
    <property type="term" value="F:ATP binding"/>
    <property type="evidence" value="ECO:0007669"/>
    <property type="project" value="UniProtKB-KW"/>
</dbReference>
<comment type="catalytic activity">
    <reaction evidence="6">
        <text>biotin + L-lysyl-[protein] + ATP = N(6)-biotinyl-L-lysyl-[protein] + AMP + diphosphate + H(+)</text>
        <dbReference type="Rhea" id="RHEA:11756"/>
        <dbReference type="Rhea" id="RHEA-COMP:9752"/>
        <dbReference type="Rhea" id="RHEA-COMP:10505"/>
        <dbReference type="ChEBI" id="CHEBI:15378"/>
        <dbReference type="ChEBI" id="CHEBI:29969"/>
        <dbReference type="ChEBI" id="CHEBI:30616"/>
        <dbReference type="ChEBI" id="CHEBI:33019"/>
        <dbReference type="ChEBI" id="CHEBI:57586"/>
        <dbReference type="ChEBI" id="CHEBI:83144"/>
        <dbReference type="ChEBI" id="CHEBI:456215"/>
        <dbReference type="EC" id="6.3.4.15"/>
    </reaction>
</comment>
<comment type="caution">
    <text evidence="8">The sequence shown here is derived from an EMBL/GenBank/DDBJ whole genome shotgun (WGS) entry which is preliminary data.</text>
</comment>
<organism evidence="8 9">
    <name type="scientific">Thalassospira marina</name>
    <dbReference type="NCBI Taxonomy" id="2048283"/>
    <lineage>
        <taxon>Bacteria</taxon>
        <taxon>Pseudomonadati</taxon>
        <taxon>Pseudomonadota</taxon>
        <taxon>Alphaproteobacteria</taxon>
        <taxon>Rhodospirillales</taxon>
        <taxon>Thalassospiraceae</taxon>
        <taxon>Thalassospira</taxon>
    </lineage>
</organism>
<dbReference type="InterPro" id="IPR004408">
    <property type="entry name" value="Biotin_CoA_COase_ligase"/>
</dbReference>
<dbReference type="Pfam" id="PF02237">
    <property type="entry name" value="BPL_C"/>
    <property type="match status" value="1"/>
</dbReference>
<proteinExistence type="predicted"/>
<dbReference type="EMBL" id="NWTK01000024">
    <property type="protein sequence ID" value="PKR48094.1"/>
    <property type="molecule type" value="Genomic_DNA"/>
</dbReference>
<dbReference type="PANTHER" id="PTHR12835:SF5">
    <property type="entry name" value="BIOTIN--PROTEIN LIGASE"/>
    <property type="match status" value="1"/>
</dbReference>
<dbReference type="InterPro" id="IPR003142">
    <property type="entry name" value="BPL_C"/>
</dbReference>
<feature type="domain" description="BPL/LPL catalytic" evidence="7">
    <location>
        <begin position="1"/>
        <end position="187"/>
    </location>
</feature>
<evidence type="ECO:0000313" key="9">
    <source>
        <dbReference type="Proteomes" id="UP000233597"/>
    </source>
</evidence>
<dbReference type="GO" id="GO:0005737">
    <property type="term" value="C:cytoplasm"/>
    <property type="evidence" value="ECO:0007669"/>
    <property type="project" value="TreeGrafter"/>
</dbReference>
<dbReference type="NCBIfam" id="TIGR00121">
    <property type="entry name" value="birA_ligase"/>
    <property type="match status" value="1"/>
</dbReference>
<name>A0A2N3KC49_9PROT</name>
<gene>
    <name evidence="8" type="ORF">COO20_24885</name>
</gene>
<evidence type="ECO:0000256" key="2">
    <source>
        <dbReference type="ARBA" id="ARBA00022741"/>
    </source>
</evidence>